<geneLocation type="plasmid" evidence="6 7">
    <name>unnamed4</name>
</geneLocation>
<evidence type="ECO:0000259" key="5">
    <source>
        <dbReference type="PROSITE" id="PS50931"/>
    </source>
</evidence>
<evidence type="ECO:0000256" key="2">
    <source>
        <dbReference type="ARBA" id="ARBA00023015"/>
    </source>
</evidence>
<dbReference type="Pfam" id="PF00126">
    <property type="entry name" value="HTH_1"/>
    <property type="match status" value="1"/>
</dbReference>
<dbReference type="PANTHER" id="PTHR30346">
    <property type="entry name" value="TRANSCRIPTIONAL DUAL REGULATOR HCAR-RELATED"/>
    <property type="match status" value="1"/>
</dbReference>
<evidence type="ECO:0000313" key="7">
    <source>
        <dbReference type="Proteomes" id="UP000191257"/>
    </source>
</evidence>
<dbReference type="SUPFAM" id="SSF53850">
    <property type="entry name" value="Periplasmic binding protein-like II"/>
    <property type="match status" value="1"/>
</dbReference>
<dbReference type="InterPro" id="IPR036388">
    <property type="entry name" value="WH-like_DNA-bd_sf"/>
</dbReference>
<dbReference type="Gene3D" id="3.40.190.10">
    <property type="entry name" value="Periplasmic binding protein-like II"/>
    <property type="match status" value="2"/>
</dbReference>
<evidence type="ECO:0000256" key="1">
    <source>
        <dbReference type="ARBA" id="ARBA00009437"/>
    </source>
</evidence>
<dbReference type="GO" id="GO:0032993">
    <property type="term" value="C:protein-DNA complex"/>
    <property type="evidence" value="ECO:0007669"/>
    <property type="project" value="TreeGrafter"/>
</dbReference>
<dbReference type="InterPro" id="IPR036390">
    <property type="entry name" value="WH_DNA-bd_sf"/>
</dbReference>
<keyword evidence="7" id="KW-1185">Reference proteome</keyword>
<keyword evidence="3" id="KW-0238">DNA-binding</keyword>
<keyword evidence="4" id="KW-0804">Transcription</keyword>
<keyword evidence="6" id="KW-0614">Plasmid</keyword>
<evidence type="ECO:0000313" key="6">
    <source>
        <dbReference type="EMBL" id="ARC38938.1"/>
    </source>
</evidence>
<evidence type="ECO:0000256" key="3">
    <source>
        <dbReference type="ARBA" id="ARBA00023125"/>
    </source>
</evidence>
<dbReference type="EMBL" id="CP020444">
    <property type="protein sequence ID" value="ARC38938.1"/>
    <property type="molecule type" value="Genomic_DNA"/>
</dbReference>
<dbReference type="PROSITE" id="PS50931">
    <property type="entry name" value="HTH_LYSR"/>
    <property type="match status" value="1"/>
</dbReference>
<dbReference type="Pfam" id="PF03466">
    <property type="entry name" value="LysR_substrate"/>
    <property type="match status" value="1"/>
</dbReference>
<reference evidence="6" key="1">
    <citation type="submission" date="2017-12" db="EMBL/GenBank/DDBJ databases">
        <title>FDA dAtabase for Regulatory Grade micrObial Sequences (FDA-ARGOS): Supporting development and validation of Infectious Disease Dx tests.</title>
        <authorList>
            <person name="Campos J."/>
            <person name="Goldberg B."/>
            <person name="Tallon L."/>
            <person name="Sadzewicz L."/>
            <person name="Sengamalay N."/>
            <person name="Ott S."/>
            <person name="Godinez A."/>
            <person name="Nagaraj S."/>
            <person name="Vyas G."/>
            <person name="Aluvathingal J."/>
            <person name="Nadendla S."/>
            <person name="Geyer C."/>
            <person name="Nandy P."/>
            <person name="Hobson J."/>
            <person name="Sichtig H."/>
        </authorList>
    </citation>
    <scope>NUCLEOTIDE SEQUENCE</scope>
    <source>
        <strain evidence="6">FDAARGOS_252</strain>
        <plasmid evidence="6">unnamed4</plasmid>
    </source>
</reference>
<keyword evidence="2" id="KW-0805">Transcription regulation</keyword>
<dbReference type="InterPro" id="IPR005119">
    <property type="entry name" value="LysR_subst-bd"/>
</dbReference>
<gene>
    <name evidence="6" type="ORF">A6J80_21585</name>
</gene>
<dbReference type="GO" id="GO:0003677">
    <property type="term" value="F:DNA binding"/>
    <property type="evidence" value="ECO:0007669"/>
    <property type="project" value="UniProtKB-KW"/>
</dbReference>
<sequence length="284" mass="31535">MDTRFLESFVVLTESASVAEAARRVRLTPAALTLRINALEDELGYTLISRVGRTVRPTAAGLRVAERARALLKDIRDLHMLGEAGELKGELRLGVATGAVAGVFCDLLPSLARRHPGLELSVTKATSSALYALLQEERIDAALMFRPPFEVPKSLDWRVLRYEPYVVIAAPNLQPQDAHGLLRSQPFIRYDRKLWSGRIADDYLRAMEIQPRERLELDGLEAIAVLVNRGLGVSLVPDWSTPWPEGLQLVKHPLIGTPPVRALGMMWPRNTPRLPFVNALLDAS</sequence>
<dbReference type="RefSeq" id="WP_080623207.1">
    <property type="nucleotide sequence ID" value="NZ_CAWMZI010000005.1"/>
</dbReference>
<dbReference type="Gene3D" id="1.10.10.10">
    <property type="entry name" value="Winged helix-like DNA-binding domain superfamily/Winged helix DNA-binding domain"/>
    <property type="match status" value="1"/>
</dbReference>
<dbReference type="Proteomes" id="UP000191257">
    <property type="component" value="Plasmid unnamed4"/>
</dbReference>
<dbReference type="AlphaFoldDB" id="A0A1V0GYP1"/>
<dbReference type="SUPFAM" id="SSF46785">
    <property type="entry name" value="Winged helix' DNA-binding domain"/>
    <property type="match status" value="1"/>
</dbReference>
<organism evidence="6 7">
    <name type="scientific">Paracoccus yeei</name>
    <dbReference type="NCBI Taxonomy" id="147645"/>
    <lineage>
        <taxon>Bacteria</taxon>
        <taxon>Pseudomonadati</taxon>
        <taxon>Pseudomonadota</taxon>
        <taxon>Alphaproteobacteria</taxon>
        <taxon>Rhodobacterales</taxon>
        <taxon>Paracoccaceae</taxon>
        <taxon>Paracoccus</taxon>
    </lineage>
</organism>
<proteinExistence type="inferred from homology"/>
<dbReference type="InterPro" id="IPR000847">
    <property type="entry name" value="LysR_HTH_N"/>
</dbReference>
<evidence type="ECO:0000256" key="4">
    <source>
        <dbReference type="ARBA" id="ARBA00023163"/>
    </source>
</evidence>
<dbReference type="GO" id="GO:0003700">
    <property type="term" value="F:DNA-binding transcription factor activity"/>
    <property type="evidence" value="ECO:0007669"/>
    <property type="project" value="InterPro"/>
</dbReference>
<protein>
    <submittedName>
        <fullName evidence="6">LysR family transcriptional regulator</fullName>
    </submittedName>
</protein>
<accession>A0A1V0GYP1</accession>
<comment type="similarity">
    <text evidence="1">Belongs to the LysR transcriptional regulatory family.</text>
</comment>
<feature type="domain" description="HTH lysR-type" evidence="5">
    <location>
        <begin position="1"/>
        <end position="58"/>
    </location>
</feature>
<dbReference type="KEGG" id="pye:A6J80_21585"/>
<name>A0A1V0GYP1_9RHOB</name>
<dbReference type="PANTHER" id="PTHR30346:SF28">
    <property type="entry name" value="HTH-TYPE TRANSCRIPTIONAL REGULATOR CYNR"/>
    <property type="match status" value="1"/>
</dbReference>